<accession>A0A2L1VEX5</accession>
<name>A0A2L1VEX5_ACINO</name>
<evidence type="ECO:0000313" key="2">
    <source>
        <dbReference type="Proteomes" id="UP000237921"/>
    </source>
</evidence>
<dbReference type="Pfam" id="PF20375">
    <property type="entry name" value="DUF6670"/>
    <property type="match status" value="1"/>
</dbReference>
<sequence>MLISSHRLPKSFKDKANQKIAKISGALFGAVTPERQSTLPKDFELSPHTLYKRFGSTHYGIMIPDLPEPFRYLSWASVLGYVGFTITDTNYQMSKDGKGDTASLVHGTALSTTSEAYRTFSIKNDIKFNQAPFAINFDNQTVMHEDGEGYILITKREDLELELYLKPTKAISWFAYSDFYKHFSVLMHYVGFIKQKGNSETVQGLCTLESWKAIATSMLKNKWLVENIQVPVKVFSYQVINIDHEQQLLLAFICYEDQPIMTSVYYRHIDGTSIQYNGDILFEVTSLQEEPLITPDNFSMNVPNTFRWAAYHNNQKVLDISAQVDTPYCFGLAAGFVSSYAWQGEFYDQPLVGRGYLEYIDRR</sequence>
<protein>
    <submittedName>
        <fullName evidence="1">Uncharacterized protein</fullName>
    </submittedName>
</protein>
<proteinExistence type="predicted"/>
<dbReference type="InterPro" id="IPR046611">
    <property type="entry name" value="DUF6670"/>
</dbReference>
<dbReference type="RefSeq" id="WP_104918764.1">
    <property type="nucleotide sequence ID" value="NZ_CP014019.1"/>
</dbReference>
<dbReference type="AlphaFoldDB" id="A0A2L1VEX5"/>
<dbReference type="Proteomes" id="UP000237921">
    <property type="component" value="Chromosome"/>
</dbReference>
<organism evidence="1 2">
    <name type="scientific">Acinetobacter nosocomialis</name>
    <dbReference type="NCBI Taxonomy" id="106654"/>
    <lineage>
        <taxon>Bacteria</taxon>
        <taxon>Pseudomonadati</taxon>
        <taxon>Pseudomonadota</taxon>
        <taxon>Gammaproteobacteria</taxon>
        <taxon>Moraxellales</taxon>
        <taxon>Moraxellaceae</taxon>
        <taxon>Acinetobacter</taxon>
        <taxon>Acinetobacter calcoaceticus/baumannii complex</taxon>
    </lineage>
</organism>
<gene>
    <name evidence="1" type="ORF">AL533_04765</name>
</gene>
<dbReference type="EMBL" id="CP014019">
    <property type="protein sequence ID" value="AVF43744.1"/>
    <property type="molecule type" value="Genomic_DNA"/>
</dbReference>
<reference evidence="2" key="1">
    <citation type="submission" date="2017-12" db="EMBL/GenBank/DDBJ databases">
        <title>FDA dAtabase for Regulatory Grade micrObial Sequences (FDA-ARGOS): Supporting development and validation of Infectious Disease Dx tests.</title>
        <authorList>
            <person name="Hoffmann M."/>
            <person name="Allard M."/>
            <person name="Evans P."/>
            <person name="Brown E."/>
            <person name="Tallon L."/>
            <person name="Sadzewicz L."/>
            <person name="Sengamalay N."/>
            <person name="Ott S."/>
            <person name="Godinez A."/>
            <person name="Nagaraj S."/>
            <person name="Vavikolanu K."/>
            <person name="Aluvathingal J."/>
            <person name="Nadendla S."/>
            <person name="Sichtig H."/>
        </authorList>
    </citation>
    <scope>NUCLEOTIDE SEQUENCE [LARGE SCALE GENOMIC DNA]</scope>
    <source>
        <strain evidence="2">FDAARGOS_129</strain>
    </source>
</reference>
<evidence type="ECO:0000313" key="1">
    <source>
        <dbReference type="EMBL" id="AVF43744.1"/>
    </source>
</evidence>